<proteinExistence type="predicted"/>
<dbReference type="EMBL" id="JBHLUH010000077">
    <property type="protein sequence ID" value="MFC0533039.1"/>
    <property type="molecule type" value="Genomic_DNA"/>
</dbReference>
<protein>
    <submittedName>
        <fullName evidence="2">Uncharacterized protein</fullName>
    </submittedName>
</protein>
<feature type="region of interest" description="Disordered" evidence="1">
    <location>
        <begin position="1"/>
        <end position="93"/>
    </location>
</feature>
<keyword evidence="3" id="KW-1185">Reference proteome</keyword>
<organism evidence="2 3">
    <name type="scientific">Phytohabitans kaempferiae</name>
    <dbReference type="NCBI Taxonomy" id="1620943"/>
    <lineage>
        <taxon>Bacteria</taxon>
        <taxon>Bacillati</taxon>
        <taxon>Actinomycetota</taxon>
        <taxon>Actinomycetes</taxon>
        <taxon>Micromonosporales</taxon>
        <taxon>Micromonosporaceae</taxon>
    </lineage>
</organism>
<dbReference type="Proteomes" id="UP001589867">
    <property type="component" value="Unassembled WGS sequence"/>
</dbReference>
<sequence>MTDAEPEPERREGPATPPHVQEEAAQPADTAEVPDDGGLADAVDDTDRTRPAGAPEATDPPAEPRAEQEKVAGGRERRRDRETQDRPTGANVNHVVNNFYSQVYASGSTFGTAGGPGGGEGRRRETGRLGEGEVAAVASRYARPDCFAEALAVLRERRVVVVEGQPGTGRRAGAISLLHEVARDLLVLSPMLTLRALAKREYEAGVGYLVVDRLPDGDLTDVDFTWANVLDQVRDAGAYLVVTSAAVAVRAANRAVRHVTWERPPDADVLRAQLVGRGHPRSDVDAMVARLLAELPEECTLARLVELAGLIQAGVAPEKALTQLDESAGREVRSWFAERPSPDEILEVTALCFLEGTDVRTFETLLERLRLSVAKRMPKKETESEAPTDVFGDRGARVEGGGLIGVRDLQLRTGNTRVMVFKDEAYVRFVLDELWRSRSVAFWDAVRDWLDGVIREGDSLHVAYGLSWLACASVDEVERSYLERWSWGEVGGYGQYTATYVLWHMCCRDGLAPIALQTAVRWANDRDADRRWTAILAFSGELGISYPIDAVNRLWQLTTQRDDVSGSGCAALACLFAILADETDEDAKVVLRLLDRTMKKFATGSGGDRTQTKDRIRLRDLTMTAALALVSFPSTRTNRPAIFEFLHRHPERIQVAARIWAGVIRYRPHRREALVALRRALHALREISEKAREEARAFGIALNDALPPHERLRFKEHFLMIDEQLRRGKKESPAEVLLACLEAISETTMLEGVK</sequence>
<name>A0ABV6MES6_9ACTN</name>
<feature type="compositionally biased region" description="Basic and acidic residues" evidence="1">
    <location>
        <begin position="62"/>
        <end position="85"/>
    </location>
</feature>
<evidence type="ECO:0000256" key="1">
    <source>
        <dbReference type="SAM" id="MobiDB-lite"/>
    </source>
</evidence>
<dbReference type="RefSeq" id="WP_377260150.1">
    <property type="nucleotide sequence ID" value="NZ_JBHLUH010000077.1"/>
</dbReference>
<reference evidence="2 3" key="1">
    <citation type="submission" date="2024-09" db="EMBL/GenBank/DDBJ databases">
        <authorList>
            <person name="Sun Q."/>
            <person name="Mori K."/>
        </authorList>
    </citation>
    <scope>NUCLEOTIDE SEQUENCE [LARGE SCALE GENOMIC DNA]</scope>
    <source>
        <strain evidence="2 3">TBRC 3947</strain>
    </source>
</reference>
<evidence type="ECO:0000313" key="3">
    <source>
        <dbReference type="Proteomes" id="UP001589867"/>
    </source>
</evidence>
<evidence type="ECO:0000313" key="2">
    <source>
        <dbReference type="EMBL" id="MFC0533039.1"/>
    </source>
</evidence>
<accession>A0ABV6MES6</accession>
<gene>
    <name evidence="2" type="ORF">ACFFIA_36045</name>
</gene>
<comment type="caution">
    <text evidence="2">The sequence shown here is derived from an EMBL/GenBank/DDBJ whole genome shotgun (WGS) entry which is preliminary data.</text>
</comment>